<dbReference type="AlphaFoldDB" id="A0AAD5IEH6"/>
<comment type="caution">
    <text evidence="1">The sequence shown here is derived from an EMBL/GenBank/DDBJ whole genome shotgun (WGS) entry which is preliminary data.</text>
</comment>
<gene>
    <name evidence="1" type="ORF">LWI28_015642</name>
</gene>
<sequence length="107" mass="11990">MECRGIVEASWQTPDLPSEVGSVLNKIEECGRRLKSWNMKKRGELRADLRRKREAVIAASKGQIEKAYTNFPPKYGSSVCYTFCCGVPEHCKISVSLHPTVLMKGSD</sequence>
<dbReference type="Proteomes" id="UP001064489">
    <property type="component" value="Chromosome 2"/>
</dbReference>
<keyword evidence="2" id="KW-1185">Reference proteome</keyword>
<dbReference type="EMBL" id="JAJSOW010000106">
    <property type="protein sequence ID" value="KAI9161235.1"/>
    <property type="molecule type" value="Genomic_DNA"/>
</dbReference>
<evidence type="ECO:0000313" key="2">
    <source>
        <dbReference type="Proteomes" id="UP001064489"/>
    </source>
</evidence>
<name>A0AAD5IEH6_ACENE</name>
<evidence type="ECO:0000313" key="1">
    <source>
        <dbReference type="EMBL" id="KAI9161235.1"/>
    </source>
</evidence>
<reference evidence="1" key="2">
    <citation type="submission" date="2023-02" db="EMBL/GenBank/DDBJ databases">
        <authorList>
            <person name="Swenson N.G."/>
            <person name="Wegrzyn J.L."/>
            <person name="Mcevoy S.L."/>
        </authorList>
    </citation>
    <scope>NUCLEOTIDE SEQUENCE</scope>
    <source>
        <strain evidence="1">91603</strain>
        <tissue evidence="1">Leaf</tissue>
    </source>
</reference>
<protein>
    <submittedName>
        <fullName evidence="1">Uncharacterized protein</fullName>
    </submittedName>
</protein>
<proteinExistence type="predicted"/>
<reference evidence="1" key="1">
    <citation type="journal article" date="2022" name="Plant J.">
        <title>Strategies of tolerance reflected in two North American maple genomes.</title>
        <authorList>
            <person name="McEvoy S.L."/>
            <person name="Sezen U.U."/>
            <person name="Trouern-Trend A."/>
            <person name="McMahon S.M."/>
            <person name="Schaberg P.G."/>
            <person name="Yang J."/>
            <person name="Wegrzyn J.L."/>
            <person name="Swenson N.G."/>
        </authorList>
    </citation>
    <scope>NUCLEOTIDE SEQUENCE</scope>
    <source>
        <strain evidence="1">91603</strain>
    </source>
</reference>
<accession>A0AAD5IEH6</accession>
<organism evidence="1 2">
    <name type="scientific">Acer negundo</name>
    <name type="common">Box elder</name>
    <dbReference type="NCBI Taxonomy" id="4023"/>
    <lineage>
        <taxon>Eukaryota</taxon>
        <taxon>Viridiplantae</taxon>
        <taxon>Streptophyta</taxon>
        <taxon>Embryophyta</taxon>
        <taxon>Tracheophyta</taxon>
        <taxon>Spermatophyta</taxon>
        <taxon>Magnoliopsida</taxon>
        <taxon>eudicotyledons</taxon>
        <taxon>Gunneridae</taxon>
        <taxon>Pentapetalae</taxon>
        <taxon>rosids</taxon>
        <taxon>malvids</taxon>
        <taxon>Sapindales</taxon>
        <taxon>Sapindaceae</taxon>
        <taxon>Hippocastanoideae</taxon>
        <taxon>Acereae</taxon>
        <taxon>Acer</taxon>
    </lineage>
</organism>